<feature type="compositionally biased region" description="Basic residues" evidence="1">
    <location>
        <begin position="1"/>
        <end position="10"/>
    </location>
</feature>
<feature type="transmembrane region" description="Helical" evidence="2">
    <location>
        <begin position="233"/>
        <end position="254"/>
    </location>
</feature>
<feature type="compositionally biased region" description="Low complexity" evidence="1">
    <location>
        <begin position="35"/>
        <end position="47"/>
    </location>
</feature>
<feature type="compositionally biased region" description="Low complexity" evidence="1">
    <location>
        <begin position="195"/>
        <end position="206"/>
    </location>
</feature>
<evidence type="ECO:0000256" key="2">
    <source>
        <dbReference type="SAM" id="Phobius"/>
    </source>
</evidence>
<evidence type="ECO:0000313" key="3">
    <source>
        <dbReference type="EMBL" id="KAH7128154.1"/>
    </source>
</evidence>
<protein>
    <submittedName>
        <fullName evidence="3">Uncharacterized protein</fullName>
    </submittedName>
</protein>
<feature type="compositionally biased region" description="Low complexity" evidence="1">
    <location>
        <begin position="111"/>
        <end position="146"/>
    </location>
</feature>
<feature type="region of interest" description="Disordered" evidence="1">
    <location>
        <begin position="1"/>
        <end position="227"/>
    </location>
</feature>
<sequence>MPLYQRRRPSPIRVFRRQEATPTITGAPGAEETLSPESPDSPFSSPSTVGGLSSPDSPEPTGVGAEAAEGEESEDEAEEPEAPESSGAPKASLTAPVAASTSQVGPPPAIAAPTASSTAPPQQVASSAPTASASSAPSVSSSASSSTRIVAAPQVTGASSSADPDITRPSTLQTSSVADISFSNKNASPARPTTSAGPGPSPESVGSEGGAAPGQEPPQRTQSRGGMSHAAEAALITFTILGGVAILIGVFIFLKKRRRARETAFRHAESAFDPGNTGSLTQPETVHIATDSHFTRSTNATTSLFGAGHYERPETVSTDRGNAASRIPPTPNPFADPPLNKAYDVLRGRPRSTTLTDRGSWDKNPFQDPVSDRFDPFGELQERARMERVRYMEELRHEEELLGRERERIGAETMSVPLRKGSGVTVEGVGVLDRSGDGRGFER</sequence>
<comment type="caution">
    <text evidence="3">The sequence shown here is derived from an EMBL/GenBank/DDBJ whole genome shotgun (WGS) entry which is preliminary data.</text>
</comment>
<dbReference type="Proteomes" id="UP000700596">
    <property type="component" value="Unassembled WGS sequence"/>
</dbReference>
<name>A0A9P9DXG6_9PLEO</name>
<feature type="region of interest" description="Disordered" evidence="1">
    <location>
        <begin position="351"/>
        <end position="372"/>
    </location>
</feature>
<gene>
    <name evidence="3" type="ORF">B0J11DRAFT_263782</name>
</gene>
<feature type="compositionally biased region" description="Low complexity" evidence="1">
    <location>
        <begin position="83"/>
        <end position="92"/>
    </location>
</feature>
<proteinExistence type="predicted"/>
<reference evidence="3" key="1">
    <citation type="journal article" date="2021" name="Nat. Commun.">
        <title>Genetic determinants of endophytism in the Arabidopsis root mycobiome.</title>
        <authorList>
            <person name="Mesny F."/>
            <person name="Miyauchi S."/>
            <person name="Thiergart T."/>
            <person name="Pickel B."/>
            <person name="Atanasova L."/>
            <person name="Karlsson M."/>
            <person name="Huettel B."/>
            <person name="Barry K.W."/>
            <person name="Haridas S."/>
            <person name="Chen C."/>
            <person name="Bauer D."/>
            <person name="Andreopoulos W."/>
            <person name="Pangilinan J."/>
            <person name="LaButti K."/>
            <person name="Riley R."/>
            <person name="Lipzen A."/>
            <person name="Clum A."/>
            <person name="Drula E."/>
            <person name="Henrissat B."/>
            <person name="Kohler A."/>
            <person name="Grigoriev I.V."/>
            <person name="Martin F.M."/>
            <person name="Hacquard S."/>
        </authorList>
    </citation>
    <scope>NUCLEOTIDE SEQUENCE</scope>
    <source>
        <strain evidence="3">MPI-CAGE-CH-0243</strain>
    </source>
</reference>
<keyword evidence="2" id="KW-0812">Transmembrane</keyword>
<organism evidence="3 4">
    <name type="scientific">Dendryphion nanum</name>
    <dbReference type="NCBI Taxonomy" id="256645"/>
    <lineage>
        <taxon>Eukaryota</taxon>
        <taxon>Fungi</taxon>
        <taxon>Dikarya</taxon>
        <taxon>Ascomycota</taxon>
        <taxon>Pezizomycotina</taxon>
        <taxon>Dothideomycetes</taxon>
        <taxon>Pleosporomycetidae</taxon>
        <taxon>Pleosporales</taxon>
        <taxon>Torulaceae</taxon>
        <taxon>Dendryphion</taxon>
    </lineage>
</organism>
<dbReference type="EMBL" id="JAGMWT010000005">
    <property type="protein sequence ID" value="KAH7128154.1"/>
    <property type="molecule type" value="Genomic_DNA"/>
</dbReference>
<evidence type="ECO:0000313" key="4">
    <source>
        <dbReference type="Proteomes" id="UP000700596"/>
    </source>
</evidence>
<keyword evidence="2" id="KW-0472">Membrane</keyword>
<accession>A0A9P9DXG6</accession>
<dbReference type="AlphaFoldDB" id="A0A9P9DXG6"/>
<keyword evidence="2" id="KW-1133">Transmembrane helix</keyword>
<evidence type="ECO:0000256" key="1">
    <source>
        <dbReference type="SAM" id="MobiDB-lite"/>
    </source>
</evidence>
<feature type="compositionally biased region" description="Acidic residues" evidence="1">
    <location>
        <begin position="68"/>
        <end position="82"/>
    </location>
</feature>
<feature type="compositionally biased region" description="Polar residues" evidence="1">
    <location>
        <begin position="156"/>
        <end position="194"/>
    </location>
</feature>
<keyword evidence="4" id="KW-1185">Reference proteome</keyword>
<dbReference type="OrthoDB" id="3798694at2759"/>